<feature type="compositionally biased region" description="Gly residues" evidence="1">
    <location>
        <begin position="8"/>
        <end position="50"/>
    </location>
</feature>
<feature type="compositionally biased region" description="Basic and acidic residues" evidence="1">
    <location>
        <begin position="373"/>
        <end position="396"/>
    </location>
</feature>
<organism evidence="3 4">
    <name type="scientific">Fomitopsis schrenkii</name>
    <name type="common">Brown rot fungus</name>
    <dbReference type="NCBI Taxonomy" id="2126942"/>
    <lineage>
        <taxon>Eukaryota</taxon>
        <taxon>Fungi</taxon>
        <taxon>Dikarya</taxon>
        <taxon>Basidiomycota</taxon>
        <taxon>Agaricomycotina</taxon>
        <taxon>Agaricomycetes</taxon>
        <taxon>Polyporales</taxon>
        <taxon>Fomitopsis</taxon>
    </lineage>
</organism>
<dbReference type="STRING" id="743788.S8FGF6"/>
<feature type="domain" description="PH" evidence="2">
    <location>
        <begin position="532"/>
        <end position="640"/>
    </location>
</feature>
<feature type="compositionally biased region" description="Acidic residues" evidence="1">
    <location>
        <begin position="72"/>
        <end position="85"/>
    </location>
</feature>
<feature type="compositionally biased region" description="Low complexity" evidence="1">
    <location>
        <begin position="89"/>
        <end position="99"/>
    </location>
</feature>
<feature type="compositionally biased region" description="Polar residues" evidence="1">
    <location>
        <begin position="273"/>
        <end position="286"/>
    </location>
</feature>
<feature type="region of interest" description="Disordered" evidence="1">
    <location>
        <begin position="245"/>
        <end position="323"/>
    </location>
</feature>
<dbReference type="PANTHER" id="PTHR38700:SF1">
    <property type="entry name" value="PH DOMAIN-CONTAINING PROTEIN"/>
    <property type="match status" value="1"/>
</dbReference>
<proteinExistence type="predicted"/>
<evidence type="ECO:0000256" key="1">
    <source>
        <dbReference type="SAM" id="MobiDB-lite"/>
    </source>
</evidence>
<dbReference type="InParanoid" id="S8FGF6"/>
<reference evidence="3 4" key="1">
    <citation type="journal article" date="2012" name="Science">
        <title>The Paleozoic origin of enzymatic lignin decomposition reconstructed from 31 fungal genomes.</title>
        <authorList>
            <person name="Floudas D."/>
            <person name="Binder M."/>
            <person name="Riley R."/>
            <person name="Barry K."/>
            <person name="Blanchette R.A."/>
            <person name="Henrissat B."/>
            <person name="Martinez A.T."/>
            <person name="Otillar R."/>
            <person name="Spatafora J.W."/>
            <person name="Yadav J.S."/>
            <person name="Aerts A."/>
            <person name="Benoit I."/>
            <person name="Boyd A."/>
            <person name="Carlson A."/>
            <person name="Copeland A."/>
            <person name="Coutinho P.M."/>
            <person name="de Vries R.P."/>
            <person name="Ferreira P."/>
            <person name="Findley K."/>
            <person name="Foster B."/>
            <person name="Gaskell J."/>
            <person name="Glotzer D."/>
            <person name="Gorecki P."/>
            <person name="Heitman J."/>
            <person name="Hesse C."/>
            <person name="Hori C."/>
            <person name="Igarashi K."/>
            <person name="Jurgens J.A."/>
            <person name="Kallen N."/>
            <person name="Kersten P."/>
            <person name="Kohler A."/>
            <person name="Kuees U."/>
            <person name="Kumar T.K.A."/>
            <person name="Kuo A."/>
            <person name="LaButti K."/>
            <person name="Larrondo L.F."/>
            <person name="Lindquist E."/>
            <person name="Ling A."/>
            <person name="Lombard V."/>
            <person name="Lucas S."/>
            <person name="Lundell T."/>
            <person name="Martin R."/>
            <person name="McLaughlin D.J."/>
            <person name="Morgenstern I."/>
            <person name="Morin E."/>
            <person name="Murat C."/>
            <person name="Nagy L.G."/>
            <person name="Nolan M."/>
            <person name="Ohm R.A."/>
            <person name="Patyshakuliyeva A."/>
            <person name="Rokas A."/>
            <person name="Ruiz-Duenas F.J."/>
            <person name="Sabat G."/>
            <person name="Salamov A."/>
            <person name="Samejima M."/>
            <person name="Schmutz J."/>
            <person name="Slot J.C."/>
            <person name="St John F."/>
            <person name="Stenlid J."/>
            <person name="Sun H."/>
            <person name="Sun S."/>
            <person name="Syed K."/>
            <person name="Tsang A."/>
            <person name="Wiebenga A."/>
            <person name="Young D."/>
            <person name="Pisabarro A."/>
            <person name="Eastwood D.C."/>
            <person name="Martin F."/>
            <person name="Cullen D."/>
            <person name="Grigoriev I.V."/>
            <person name="Hibbett D.S."/>
        </authorList>
    </citation>
    <scope>NUCLEOTIDE SEQUENCE</scope>
    <source>
        <strain evidence="4">FP-58527</strain>
    </source>
</reference>
<dbReference type="EMBL" id="KE504175">
    <property type="protein sequence ID" value="EPS97494.1"/>
    <property type="molecule type" value="Genomic_DNA"/>
</dbReference>
<dbReference type="Gene3D" id="2.30.29.30">
    <property type="entry name" value="Pleckstrin-homology domain (PH domain)/Phosphotyrosine-binding domain (PTB)"/>
    <property type="match status" value="1"/>
</dbReference>
<accession>S8FGF6</accession>
<dbReference type="AlphaFoldDB" id="S8FGF6"/>
<feature type="region of interest" description="Disordered" evidence="1">
    <location>
        <begin position="360"/>
        <end position="425"/>
    </location>
</feature>
<feature type="compositionally biased region" description="Polar residues" evidence="1">
    <location>
        <begin position="213"/>
        <end position="222"/>
    </location>
</feature>
<dbReference type="OrthoDB" id="43122at2759"/>
<feature type="compositionally biased region" description="Basic and acidic residues" evidence="1">
    <location>
        <begin position="124"/>
        <end position="154"/>
    </location>
</feature>
<dbReference type="InterPro" id="IPR001849">
    <property type="entry name" value="PH_domain"/>
</dbReference>
<dbReference type="Proteomes" id="UP000015241">
    <property type="component" value="Unassembled WGS sequence"/>
</dbReference>
<dbReference type="SUPFAM" id="SSF50729">
    <property type="entry name" value="PH domain-like"/>
    <property type="match status" value="1"/>
</dbReference>
<evidence type="ECO:0000313" key="3">
    <source>
        <dbReference type="EMBL" id="EPS97494.1"/>
    </source>
</evidence>
<protein>
    <recommendedName>
        <fullName evidence="2">PH domain-containing protein</fullName>
    </recommendedName>
</protein>
<dbReference type="PANTHER" id="PTHR38700">
    <property type="entry name" value="YALI0E22418P"/>
    <property type="match status" value="1"/>
</dbReference>
<dbReference type="InterPro" id="IPR011993">
    <property type="entry name" value="PH-like_dom_sf"/>
</dbReference>
<keyword evidence="4" id="KW-1185">Reference proteome</keyword>
<feature type="compositionally biased region" description="Low complexity" evidence="1">
    <location>
        <begin position="400"/>
        <end position="421"/>
    </location>
</feature>
<dbReference type="HOGENOM" id="CLU_013666_0_0_1"/>
<dbReference type="SUPFAM" id="SSF54236">
    <property type="entry name" value="Ubiquitin-like"/>
    <property type="match status" value="1"/>
</dbReference>
<dbReference type="PROSITE" id="PS50003">
    <property type="entry name" value="PH_DOMAIN"/>
    <property type="match status" value="1"/>
</dbReference>
<feature type="compositionally biased region" description="Low complexity" evidence="1">
    <location>
        <begin position="177"/>
        <end position="193"/>
    </location>
</feature>
<dbReference type="CDD" id="cd00821">
    <property type="entry name" value="PH"/>
    <property type="match status" value="1"/>
</dbReference>
<dbReference type="SMART" id="SM00233">
    <property type="entry name" value="PH"/>
    <property type="match status" value="1"/>
</dbReference>
<dbReference type="InterPro" id="IPR029071">
    <property type="entry name" value="Ubiquitin-like_domsf"/>
</dbReference>
<dbReference type="eggNOG" id="ENOG502S2MX">
    <property type="taxonomic scope" value="Eukaryota"/>
</dbReference>
<feature type="region of interest" description="Disordered" evidence="1">
    <location>
        <begin position="1"/>
        <end position="223"/>
    </location>
</feature>
<sequence length="703" mass="76046">MHRSRTYGGSGASGYNGRYGGGSNGSASGGGYGGLSSSFGGNGGAGGGRRGGGDGDRYRQPPSAATASSESESSEEEEESSDDDDYRTARTATSRGSRGSQDDDVPLAQQIPNALKAQHTIRRQVRDEISQRRRDRQQTIRRERDETIRDEHRTLRAQSPNAAHEALARTASDKARAAAAESSSGRTLSGTSRMPAQATQDSPRPTGRPRTKTLPSNGSTPISIGDLTKKLLGVQTSGVLPAVISKSRRPSVEKAPAGKPLSRDGSPARAMGTTRSASLHRNATRSSKPEQDDGRGWPLRPMRSFHRPNAVPPADAIRGPPLPKVGSPVHNAFSNKLQEAFAVVNAVPAVPLLPEEHRALERAKSSRQASRRPSIEPERPRLPSLERESPRGRRPSEAGPSNPAHAVSAPVAPPSTARSAAQAKPHQLWQQRIHIGTMQQYVVVEIGPATSAGEILQLVDAQGALSGGAGEGSYMIWEVAQDFGMERPIRSFELLADICNAWHSDKMLLNLLVIKRTLLSSLLSRSNLPRSSPLHGGYVQHEYKRGKWQKRWLELREHSLWLSKREGGKDNVFLCSLNNFDAFYVIRPYKGASTKGYCWTVKSTDSLTFFENTADYLHAFQSNSEAEGKAWIEKILLARSYVLYQERNVISTSAGAALTRATTRAGQRPVQPLVHVGASKSEMPTAVPVGFEPGSLLAKRLAA</sequence>
<gene>
    <name evidence="3" type="ORF">FOMPIDRAFT_1166379</name>
</gene>
<evidence type="ECO:0000313" key="4">
    <source>
        <dbReference type="Proteomes" id="UP000015241"/>
    </source>
</evidence>
<name>S8FGF6_FOMSC</name>
<dbReference type="Gene3D" id="3.10.20.90">
    <property type="entry name" value="Phosphatidylinositol 3-kinase Catalytic Subunit, Chain A, domain 1"/>
    <property type="match status" value="1"/>
</dbReference>
<evidence type="ECO:0000259" key="2">
    <source>
        <dbReference type="PROSITE" id="PS50003"/>
    </source>
</evidence>